<evidence type="ECO:0000313" key="2">
    <source>
        <dbReference type="Proteomes" id="UP001633002"/>
    </source>
</evidence>
<evidence type="ECO:0000313" key="1">
    <source>
        <dbReference type="EMBL" id="KAL3686496.1"/>
    </source>
</evidence>
<reference evidence="1 2" key="1">
    <citation type="submission" date="2024-09" db="EMBL/GenBank/DDBJ databases">
        <title>Chromosome-scale assembly of Riccia sorocarpa.</title>
        <authorList>
            <person name="Paukszto L."/>
        </authorList>
    </citation>
    <scope>NUCLEOTIDE SEQUENCE [LARGE SCALE GENOMIC DNA]</scope>
    <source>
        <strain evidence="1">LP-2024</strain>
        <tissue evidence="1">Aerial parts of the thallus</tissue>
    </source>
</reference>
<sequence>MLTEGYEILDEIHEFYQSLYTADPELMERKQAREDVLSLIEKRLSADESQALSAEPDKEEIEEVIFKMTANKAPVSKLLANRVRKVMEQLVDTQQTGFIPNRLIIDNILALKLGQE</sequence>
<gene>
    <name evidence="1" type="ORF">R1sor_009070</name>
</gene>
<comment type="caution">
    <text evidence="1">The sequence shown here is derived from an EMBL/GenBank/DDBJ whole genome shotgun (WGS) entry which is preliminary data.</text>
</comment>
<name>A0ABD3H6L9_9MARC</name>
<accession>A0ABD3H6L9</accession>
<keyword evidence="2" id="KW-1185">Reference proteome</keyword>
<organism evidence="1 2">
    <name type="scientific">Riccia sorocarpa</name>
    <dbReference type="NCBI Taxonomy" id="122646"/>
    <lineage>
        <taxon>Eukaryota</taxon>
        <taxon>Viridiplantae</taxon>
        <taxon>Streptophyta</taxon>
        <taxon>Embryophyta</taxon>
        <taxon>Marchantiophyta</taxon>
        <taxon>Marchantiopsida</taxon>
        <taxon>Marchantiidae</taxon>
        <taxon>Marchantiales</taxon>
        <taxon>Ricciaceae</taxon>
        <taxon>Riccia</taxon>
    </lineage>
</organism>
<protein>
    <submittedName>
        <fullName evidence="1">Uncharacterized protein</fullName>
    </submittedName>
</protein>
<dbReference type="AlphaFoldDB" id="A0ABD3H6L9"/>
<dbReference type="Proteomes" id="UP001633002">
    <property type="component" value="Unassembled WGS sequence"/>
</dbReference>
<dbReference type="EMBL" id="JBJQOH010000005">
    <property type="protein sequence ID" value="KAL3686496.1"/>
    <property type="molecule type" value="Genomic_DNA"/>
</dbReference>
<proteinExistence type="predicted"/>